<evidence type="ECO:0000313" key="8">
    <source>
        <dbReference type="Proteomes" id="UP000308092"/>
    </source>
</evidence>
<keyword evidence="8" id="KW-1185">Reference proteome</keyword>
<accession>A0A4S3JBC3</accession>
<reference evidence="7 8" key="1">
    <citation type="submission" date="2019-03" db="EMBL/GenBank/DDBJ databases">
        <title>The genome sequence of a newly discovered highly antifungal drug resistant Aspergillus species, Aspergillus tanneri NIH 1004.</title>
        <authorList>
            <person name="Mounaud S."/>
            <person name="Singh I."/>
            <person name="Joardar V."/>
            <person name="Pakala S."/>
            <person name="Pakala S."/>
            <person name="Venepally P."/>
            <person name="Hoover J."/>
            <person name="Nierman W."/>
            <person name="Chung J."/>
            <person name="Losada L."/>
        </authorList>
    </citation>
    <scope>NUCLEOTIDE SEQUENCE [LARGE SCALE GENOMIC DNA]</scope>
    <source>
        <strain evidence="7 8">NIH1004</strain>
    </source>
</reference>
<keyword evidence="3 6" id="KW-1133">Transmembrane helix</keyword>
<organism evidence="7 8">
    <name type="scientific">Aspergillus tanneri</name>
    <dbReference type="NCBI Taxonomy" id="1220188"/>
    <lineage>
        <taxon>Eukaryota</taxon>
        <taxon>Fungi</taxon>
        <taxon>Dikarya</taxon>
        <taxon>Ascomycota</taxon>
        <taxon>Pezizomycotina</taxon>
        <taxon>Eurotiomycetes</taxon>
        <taxon>Eurotiomycetidae</taxon>
        <taxon>Eurotiales</taxon>
        <taxon>Aspergillaceae</taxon>
        <taxon>Aspergillus</taxon>
        <taxon>Aspergillus subgen. Circumdati</taxon>
    </lineage>
</organism>
<dbReference type="Proteomes" id="UP000308092">
    <property type="component" value="Unassembled WGS sequence"/>
</dbReference>
<feature type="binding site" evidence="5">
    <location>
        <position position="47"/>
    </location>
    <ligand>
        <name>Zn(2+)</name>
        <dbReference type="ChEBI" id="CHEBI:29105"/>
    </ligand>
</feature>
<sequence length="187" mass="20509">MYFAALILVVEYWASPLLFDAPFFDIMAIQMYVVGTAGCLLFSAAFHAANAHSEKIAAAFLKLDYLGIIMAISTTCISITYFGLYGSPFLQVTALVFFLLAASGLAPIFHVAVFEGTAGLEKFPLKSLSVTCSSYAVGTTAYVSRFPERFWPRRFDLLGASHQIFHILVAFGQIVHLVAKTMDARLQ</sequence>
<feature type="transmembrane region" description="Helical" evidence="6">
    <location>
        <begin position="89"/>
        <end position="113"/>
    </location>
</feature>
<keyword evidence="5" id="KW-0479">Metal-binding</keyword>
<dbReference type="PANTHER" id="PTHR20855">
    <property type="entry name" value="ADIPOR/PROGESTIN RECEPTOR-RELATED"/>
    <property type="match status" value="1"/>
</dbReference>
<dbReference type="STRING" id="1220188.A0A4S3JBC3"/>
<protein>
    <submittedName>
        <fullName evidence="7">Uncharacterized protein</fullName>
    </submittedName>
</protein>
<dbReference type="GO" id="GO:0046872">
    <property type="term" value="F:metal ion binding"/>
    <property type="evidence" value="ECO:0007669"/>
    <property type="project" value="UniProtKB-KW"/>
</dbReference>
<dbReference type="EMBL" id="SOSA01000334">
    <property type="protein sequence ID" value="THC92439.1"/>
    <property type="molecule type" value="Genomic_DNA"/>
</dbReference>
<gene>
    <name evidence="7" type="ORF">EYZ11_008081</name>
</gene>
<evidence type="ECO:0000256" key="4">
    <source>
        <dbReference type="ARBA" id="ARBA00023136"/>
    </source>
</evidence>
<keyword evidence="5" id="KW-0862">Zinc</keyword>
<evidence type="ECO:0000256" key="2">
    <source>
        <dbReference type="ARBA" id="ARBA00022692"/>
    </source>
</evidence>
<dbReference type="Pfam" id="PF03006">
    <property type="entry name" value="HlyIII"/>
    <property type="match status" value="1"/>
</dbReference>
<comment type="subcellular location">
    <subcellularLocation>
        <location evidence="1">Membrane</location>
        <topology evidence="1">Multi-pass membrane protein</topology>
    </subcellularLocation>
</comment>
<comment type="caution">
    <text evidence="7">The sequence shown here is derived from an EMBL/GenBank/DDBJ whole genome shotgun (WGS) entry which is preliminary data.</text>
</comment>
<dbReference type="GO" id="GO:0016020">
    <property type="term" value="C:membrane"/>
    <property type="evidence" value="ECO:0007669"/>
    <property type="project" value="UniProtKB-SubCell"/>
</dbReference>
<dbReference type="VEuPathDB" id="FungiDB:EYZ11_008081"/>
<proteinExistence type="predicted"/>
<keyword evidence="2 6" id="KW-0812">Transmembrane</keyword>
<dbReference type="PANTHER" id="PTHR20855:SF130">
    <property type="entry name" value="HAEMOLYSIN-III FAMILY PROTEIN"/>
    <property type="match status" value="1"/>
</dbReference>
<feature type="transmembrane region" description="Helical" evidence="6">
    <location>
        <begin position="29"/>
        <end position="51"/>
    </location>
</feature>
<evidence type="ECO:0000313" key="7">
    <source>
        <dbReference type="EMBL" id="THC92439.1"/>
    </source>
</evidence>
<evidence type="ECO:0000256" key="5">
    <source>
        <dbReference type="PIRSR" id="PIRSR604254-1"/>
    </source>
</evidence>
<name>A0A4S3JBC3_9EURO</name>
<dbReference type="GO" id="GO:0038023">
    <property type="term" value="F:signaling receptor activity"/>
    <property type="evidence" value="ECO:0007669"/>
    <property type="project" value="TreeGrafter"/>
</dbReference>
<feature type="binding site" evidence="5">
    <location>
        <position position="162"/>
    </location>
    <ligand>
        <name>Zn(2+)</name>
        <dbReference type="ChEBI" id="CHEBI:29105"/>
    </ligand>
</feature>
<keyword evidence="4 6" id="KW-0472">Membrane</keyword>
<evidence type="ECO:0000256" key="6">
    <source>
        <dbReference type="SAM" id="Phobius"/>
    </source>
</evidence>
<dbReference type="GO" id="GO:0006882">
    <property type="term" value="P:intracellular zinc ion homeostasis"/>
    <property type="evidence" value="ECO:0007669"/>
    <property type="project" value="TreeGrafter"/>
</dbReference>
<dbReference type="InterPro" id="IPR004254">
    <property type="entry name" value="AdipoR/HlyIII-related"/>
</dbReference>
<evidence type="ECO:0000256" key="3">
    <source>
        <dbReference type="ARBA" id="ARBA00022989"/>
    </source>
</evidence>
<feature type="transmembrane region" description="Helical" evidence="6">
    <location>
        <begin position="63"/>
        <end position="83"/>
    </location>
</feature>
<dbReference type="AlphaFoldDB" id="A0A4S3JBC3"/>
<evidence type="ECO:0000256" key="1">
    <source>
        <dbReference type="ARBA" id="ARBA00004141"/>
    </source>
</evidence>
<feature type="binding site" evidence="5">
    <location>
        <position position="166"/>
    </location>
    <ligand>
        <name>Zn(2+)</name>
        <dbReference type="ChEBI" id="CHEBI:29105"/>
    </ligand>
</feature>